<accession>A0A059D634</accession>
<sequence length="97" mass="11544">MAKIDRCLTNSWTISTNFLDEERDSQRKIAGTRSEWSRKEIAKNHVTRSNEPSILAKSFVFYMRFGYVRIPYDVPKIPLLLTLREKLLPATKRKRWE</sequence>
<gene>
    <name evidence="1" type="ORF">EUGRSUZ_B02463</name>
</gene>
<proteinExistence type="predicted"/>
<organism evidence="1">
    <name type="scientific">Eucalyptus grandis</name>
    <name type="common">Flooded gum</name>
    <dbReference type="NCBI Taxonomy" id="71139"/>
    <lineage>
        <taxon>Eukaryota</taxon>
        <taxon>Viridiplantae</taxon>
        <taxon>Streptophyta</taxon>
        <taxon>Embryophyta</taxon>
        <taxon>Tracheophyta</taxon>
        <taxon>Spermatophyta</taxon>
        <taxon>Magnoliopsida</taxon>
        <taxon>eudicotyledons</taxon>
        <taxon>Gunneridae</taxon>
        <taxon>Pentapetalae</taxon>
        <taxon>rosids</taxon>
        <taxon>malvids</taxon>
        <taxon>Myrtales</taxon>
        <taxon>Myrtaceae</taxon>
        <taxon>Myrtoideae</taxon>
        <taxon>Eucalypteae</taxon>
        <taxon>Eucalyptus</taxon>
    </lineage>
</organism>
<dbReference type="EMBL" id="KK198754">
    <property type="protein sequence ID" value="KCW85685.1"/>
    <property type="molecule type" value="Genomic_DNA"/>
</dbReference>
<dbReference type="InParanoid" id="A0A059D634"/>
<dbReference type="AlphaFoldDB" id="A0A059D634"/>
<protein>
    <submittedName>
        <fullName evidence="1">Uncharacterized protein</fullName>
    </submittedName>
</protein>
<name>A0A059D634_EUCGR</name>
<reference evidence="1" key="1">
    <citation type="submission" date="2013-07" db="EMBL/GenBank/DDBJ databases">
        <title>The genome of Eucalyptus grandis.</title>
        <authorList>
            <person name="Schmutz J."/>
            <person name="Hayes R."/>
            <person name="Myburg A."/>
            <person name="Tuskan G."/>
            <person name="Grattapaglia D."/>
            <person name="Rokhsar D.S."/>
        </authorList>
    </citation>
    <scope>NUCLEOTIDE SEQUENCE</scope>
    <source>
        <tissue evidence="1">Leaf extractions</tissue>
    </source>
</reference>
<dbReference type="Gramene" id="KCW85685">
    <property type="protein sequence ID" value="KCW85685"/>
    <property type="gene ID" value="EUGRSUZ_B02463"/>
</dbReference>
<evidence type="ECO:0000313" key="1">
    <source>
        <dbReference type="EMBL" id="KCW85685.1"/>
    </source>
</evidence>